<evidence type="ECO:0000313" key="2">
    <source>
        <dbReference type="EMBL" id="PWK18566.1"/>
    </source>
</evidence>
<organism evidence="2 3">
    <name type="scientific">Xanthomarina spongicola</name>
    <dbReference type="NCBI Taxonomy" id="570520"/>
    <lineage>
        <taxon>Bacteria</taxon>
        <taxon>Pseudomonadati</taxon>
        <taxon>Bacteroidota</taxon>
        <taxon>Flavobacteriia</taxon>
        <taxon>Flavobacteriales</taxon>
        <taxon>Flavobacteriaceae</taxon>
        <taxon>Xanthomarina</taxon>
    </lineage>
</organism>
<gene>
    <name evidence="2" type="ORF">LX78_01873</name>
</gene>
<evidence type="ECO:0000256" key="1">
    <source>
        <dbReference type="SAM" id="SignalP"/>
    </source>
</evidence>
<keyword evidence="3" id="KW-1185">Reference proteome</keyword>
<proteinExistence type="predicted"/>
<protein>
    <recommendedName>
        <fullName evidence="4">KTSC domain-containing protein</fullName>
    </recommendedName>
</protein>
<reference evidence="2 3" key="1">
    <citation type="submission" date="2018-05" db="EMBL/GenBank/DDBJ databases">
        <title>Genomic Encyclopedia of Archaeal and Bacterial Type Strains, Phase II (KMG-II): from individual species to whole genera.</title>
        <authorList>
            <person name="Goeker M."/>
        </authorList>
    </citation>
    <scope>NUCLEOTIDE SEQUENCE [LARGE SCALE GENOMIC DNA]</scope>
    <source>
        <strain evidence="2 3">DSM 22637</strain>
    </source>
</reference>
<evidence type="ECO:0000313" key="3">
    <source>
        <dbReference type="Proteomes" id="UP000245430"/>
    </source>
</evidence>
<dbReference type="AlphaFoldDB" id="A0A316DLH8"/>
<name>A0A316DLH8_9FLAO</name>
<keyword evidence="1" id="KW-0732">Signal</keyword>
<dbReference type="EMBL" id="QGGP01000004">
    <property type="protein sequence ID" value="PWK18566.1"/>
    <property type="molecule type" value="Genomic_DNA"/>
</dbReference>
<dbReference type="OrthoDB" id="1447590at2"/>
<evidence type="ECO:0008006" key="4">
    <source>
        <dbReference type="Google" id="ProtNLM"/>
    </source>
</evidence>
<comment type="caution">
    <text evidence="2">The sequence shown here is derived from an EMBL/GenBank/DDBJ whole genome shotgun (WGS) entry which is preliminary data.</text>
</comment>
<accession>A0A316DLH8</accession>
<dbReference type="Proteomes" id="UP000245430">
    <property type="component" value="Unassembled WGS sequence"/>
</dbReference>
<dbReference type="RefSeq" id="WP_109682387.1">
    <property type="nucleotide sequence ID" value="NZ_QGGP01000004.1"/>
</dbReference>
<sequence length="124" mass="14513">MKYFLNYLVGVLILCVSVNTFSQEVACNDLLSFIKENGYSKGSLSSYTLDSEWLYEVKTYSYDYKIYVVAKIKTSEYSYSTNTYIFCGIPSYNWSNFQYGGYGDSNSYGERFHKYIIDYKCNCY</sequence>
<feature type="signal peptide" evidence="1">
    <location>
        <begin position="1"/>
        <end position="22"/>
    </location>
</feature>
<feature type="chain" id="PRO_5016403593" description="KTSC domain-containing protein" evidence="1">
    <location>
        <begin position="23"/>
        <end position="124"/>
    </location>
</feature>